<reference evidence="2" key="1">
    <citation type="journal article" date="2022" name="Mol. Ecol. Resour.">
        <title>The genomes of chicory, endive, great burdock and yacon provide insights into Asteraceae palaeo-polyploidization history and plant inulin production.</title>
        <authorList>
            <person name="Fan W."/>
            <person name="Wang S."/>
            <person name="Wang H."/>
            <person name="Wang A."/>
            <person name="Jiang F."/>
            <person name="Liu H."/>
            <person name="Zhao H."/>
            <person name="Xu D."/>
            <person name="Zhang Y."/>
        </authorList>
    </citation>
    <scope>NUCLEOTIDE SEQUENCE [LARGE SCALE GENOMIC DNA]</scope>
    <source>
        <strain evidence="2">cv. Punajuju</strain>
    </source>
</reference>
<evidence type="ECO:0000313" key="2">
    <source>
        <dbReference type="Proteomes" id="UP001055811"/>
    </source>
</evidence>
<keyword evidence="2" id="KW-1185">Reference proteome</keyword>
<name>A0ACB9DU21_CICIN</name>
<dbReference type="EMBL" id="CM042012">
    <property type="protein sequence ID" value="KAI3750154.1"/>
    <property type="molecule type" value="Genomic_DNA"/>
</dbReference>
<gene>
    <name evidence="1" type="ORF">L2E82_20780</name>
</gene>
<protein>
    <submittedName>
        <fullName evidence="1">Uncharacterized protein</fullName>
    </submittedName>
</protein>
<dbReference type="Proteomes" id="UP001055811">
    <property type="component" value="Linkage Group LG04"/>
</dbReference>
<sequence length="157" mass="17633">MTTRSSPNKITFVVVDITKAATSKITSPTQAVSTPLLPTDIEKQTTTEITTAETSNVTPPPRILDDTPLSKKETSNKETETMDRADQGSKKRLAFEHEGNNDEEEKAKIHLRLDTKLLSRPLQKSPELTDFKIEPLSNSVDLKFFLMKYGNFIVILR</sequence>
<evidence type="ECO:0000313" key="1">
    <source>
        <dbReference type="EMBL" id="KAI3750154.1"/>
    </source>
</evidence>
<organism evidence="1 2">
    <name type="scientific">Cichorium intybus</name>
    <name type="common">Chicory</name>
    <dbReference type="NCBI Taxonomy" id="13427"/>
    <lineage>
        <taxon>Eukaryota</taxon>
        <taxon>Viridiplantae</taxon>
        <taxon>Streptophyta</taxon>
        <taxon>Embryophyta</taxon>
        <taxon>Tracheophyta</taxon>
        <taxon>Spermatophyta</taxon>
        <taxon>Magnoliopsida</taxon>
        <taxon>eudicotyledons</taxon>
        <taxon>Gunneridae</taxon>
        <taxon>Pentapetalae</taxon>
        <taxon>asterids</taxon>
        <taxon>campanulids</taxon>
        <taxon>Asterales</taxon>
        <taxon>Asteraceae</taxon>
        <taxon>Cichorioideae</taxon>
        <taxon>Cichorieae</taxon>
        <taxon>Cichoriinae</taxon>
        <taxon>Cichorium</taxon>
    </lineage>
</organism>
<proteinExistence type="predicted"/>
<accession>A0ACB9DU21</accession>
<comment type="caution">
    <text evidence="1">The sequence shown here is derived from an EMBL/GenBank/DDBJ whole genome shotgun (WGS) entry which is preliminary data.</text>
</comment>
<reference evidence="1 2" key="2">
    <citation type="journal article" date="2022" name="Mol. Ecol. Resour.">
        <title>The genomes of chicory, endive, great burdock and yacon provide insights into Asteraceae paleo-polyploidization history and plant inulin production.</title>
        <authorList>
            <person name="Fan W."/>
            <person name="Wang S."/>
            <person name="Wang H."/>
            <person name="Wang A."/>
            <person name="Jiang F."/>
            <person name="Liu H."/>
            <person name="Zhao H."/>
            <person name="Xu D."/>
            <person name="Zhang Y."/>
        </authorList>
    </citation>
    <scope>NUCLEOTIDE SEQUENCE [LARGE SCALE GENOMIC DNA]</scope>
    <source>
        <strain evidence="2">cv. Punajuju</strain>
        <tissue evidence="1">Leaves</tissue>
    </source>
</reference>